<comment type="caution">
    <text evidence="11">The sequence shown here is derived from an EMBL/GenBank/DDBJ whole genome shotgun (WGS) entry which is preliminary data.</text>
</comment>
<organism evidence="11 12">
    <name type="scientific">Alligator mississippiensis</name>
    <name type="common">American alligator</name>
    <dbReference type="NCBI Taxonomy" id="8496"/>
    <lineage>
        <taxon>Eukaryota</taxon>
        <taxon>Metazoa</taxon>
        <taxon>Chordata</taxon>
        <taxon>Craniata</taxon>
        <taxon>Vertebrata</taxon>
        <taxon>Euteleostomi</taxon>
        <taxon>Archelosauria</taxon>
        <taxon>Archosauria</taxon>
        <taxon>Crocodylia</taxon>
        <taxon>Alligatoridae</taxon>
        <taxon>Alligatorinae</taxon>
        <taxon>Alligator</taxon>
    </lineage>
</organism>
<dbReference type="InterPro" id="IPR013233">
    <property type="entry name" value="PIG-X/PBN1"/>
</dbReference>
<evidence type="ECO:0000256" key="1">
    <source>
        <dbReference type="ARBA" id="ARBA00004389"/>
    </source>
</evidence>
<evidence type="ECO:0000313" key="12">
    <source>
        <dbReference type="Proteomes" id="UP000050525"/>
    </source>
</evidence>
<keyword evidence="6 10" id="KW-0256">Endoplasmic reticulum</keyword>
<dbReference type="Pfam" id="PF08320">
    <property type="entry name" value="PIG-X"/>
    <property type="match status" value="1"/>
</dbReference>
<dbReference type="PANTHER" id="PTHR28650">
    <property type="entry name" value="PHOSPHATIDYLINOSITOL-GLYCAN BIOSYNTHESIS CLASS X PROTEIN"/>
    <property type="match status" value="1"/>
</dbReference>
<evidence type="ECO:0000256" key="6">
    <source>
        <dbReference type="ARBA" id="ARBA00022824"/>
    </source>
</evidence>
<dbReference type="PANTHER" id="PTHR28650:SF1">
    <property type="entry name" value="PHOSPHATIDYLINOSITOL-GLYCAN BIOSYNTHESIS CLASS X PROTEIN"/>
    <property type="match status" value="1"/>
</dbReference>
<evidence type="ECO:0000313" key="11">
    <source>
        <dbReference type="EMBL" id="KYO24793.1"/>
    </source>
</evidence>
<dbReference type="Proteomes" id="UP000050525">
    <property type="component" value="Unassembled WGS sequence"/>
</dbReference>
<accession>A0A151MK07</accession>
<comment type="subcellular location">
    <subcellularLocation>
        <location evidence="1 10">Endoplasmic reticulum membrane</location>
        <topology evidence="1 10">Single-pass membrane protein</topology>
    </subcellularLocation>
</comment>
<dbReference type="STRING" id="8496.A0A151MK07"/>
<keyword evidence="7" id="KW-1133">Transmembrane helix</keyword>
<comment type="similarity">
    <text evidence="3 10">Belongs to the PIGX family.</text>
</comment>
<keyword evidence="8" id="KW-0472">Membrane</keyword>
<dbReference type="UniPathway" id="UPA00196"/>
<protein>
    <recommendedName>
        <fullName evidence="10">Phosphatidylinositol-glycan biosynthesis class X protein</fullName>
    </recommendedName>
</protein>
<proteinExistence type="inferred from homology"/>
<dbReference type="InterPro" id="IPR040039">
    <property type="entry name" value="PIGX"/>
</dbReference>
<comment type="function">
    <text evidence="10">Stabilizing subunit of the glycosylphosphatidylinositol-mannosyltransferase I complex which catalyzes the transfer of the first mannose, via an alpha-1,4 bond from a dolichol-phosphate-mannose (Dol-P-Man) to the glucosaminyl acyl phosphatidylinositol (GlcN-(acyl)PI) intermediate to generate alpha-D-Man-(1-&gt;4)-alpha-D-GlcN-(1-&gt;6)-(1-radyl,2-acyl-sn-glycero-3-phospho)-2-acyl-inositol and participates in the sixth step of the glycosylphosphatidylinositol-anchor biosynthesis. Probably acts by stabilizing the mannosyltransferase PIGM.</text>
</comment>
<gene>
    <name evidence="11" type="primary">PIGX</name>
    <name evidence="11" type="ORF">Y1Q_0014089</name>
</gene>
<reference evidence="11 12" key="1">
    <citation type="journal article" date="2012" name="Genome Biol.">
        <title>Sequencing three crocodilian genomes to illuminate the evolution of archosaurs and amniotes.</title>
        <authorList>
            <person name="St John J.A."/>
            <person name="Braun E.L."/>
            <person name="Isberg S.R."/>
            <person name="Miles L.G."/>
            <person name="Chong A.Y."/>
            <person name="Gongora J."/>
            <person name="Dalzell P."/>
            <person name="Moran C."/>
            <person name="Bed'hom B."/>
            <person name="Abzhanov A."/>
            <person name="Burgess S.C."/>
            <person name="Cooksey A.M."/>
            <person name="Castoe T.A."/>
            <person name="Crawford N.G."/>
            <person name="Densmore L.D."/>
            <person name="Drew J.C."/>
            <person name="Edwards S.V."/>
            <person name="Faircloth B.C."/>
            <person name="Fujita M.K."/>
            <person name="Greenwold M.J."/>
            <person name="Hoffmann F.G."/>
            <person name="Howard J.M."/>
            <person name="Iguchi T."/>
            <person name="Janes D.E."/>
            <person name="Khan S.Y."/>
            <person name="Kohno S."/>
            <person name="de Koning A.J."/>
            <person name="Lance S.L."/>
            <person name="McCarthy F.M."/>
            <person name="McCormack J.E."/>
            <person name="Merchant M.E."/>
            <person name="Peterson D.G."/>
            <person name="Pollock D.D."/>
            <person name="Pourmand N."/>
            <person name="Raney B.J."/>
            <person name="Roessler K.A."/>
            <person name="Sanford J.R."/>
            <person name="Sawyer R.H."/>
            <person name="Schmidt C.J."/>
            <person name="Triplett E.W."/>
            <person name="Tuberville T.D."/>
            <person name="Venegas-Anaya M."/>
            <person name="Howard J.T."/>
            <person name="Jarvis E.D."/>
            <person name="Guillette L.J.Jr."/>
            <person name="Glenn T.C."/>
            <person name="Green R.E."/>
            <person name="Ray D.A."/>
        </authorList>
    </citation>
    <scope>NUCLEOTIDE SEQUENCE [LARGE SCALE GENOMIC DNA]</scope>
    <source>
        <strain evidence="11">KSC_2009_1</strain>
    </source>
</reference>
<evidence type="ECO:0000256" key="8">
    <source>
        <dbReference type="ARBA" id="ARBA00023136"/>
    </source>
</evidence>
<evidence type="ECO:0000256" key="7">
    <source>
        <dbReference type="ARBA" id="ARBA00022989"/>
    </source>
</evidence>
<dbReference type="GO" id="GO:0005789">
    <property type="term" value="C:endoplasmic reticulum membrane"/>
    <property type="evidence" value="ECO:0007669"/>
    <property type="project" value="UniProtKB-SubCell"/>
</dbReference>
<evidence type="ECO:0000256" key="2">
    <source>
        <dbReference type="ARBA" id="ARBA00004687"/>
    </source>
</evidence>
<evidence type="ECO:0000256" key="3">
    <source>
        <dbReference type="ARBA" id="ARBA00010345"/>
    </source>
</evidence>
<dbReference type="EMBL" id="AKHW03006003">
    <property type="protein sequence ID" value="KYO24793.1"/>
    <property type="molecule type" value="Genomic_DNA"/>
</dbReference>
<dbReference type="eggNOG" id="ENOG502S32M">
    <property type="taxonomic scope" value="Eukaryota"/>
</dbReference>
<dbReference type="GO" id="GO:0006506">
    <property type="term" value="P:GPI anchor biosynthetic process"/>
    <property type="evidence" value="ECO:0007669"/>
    <property type="project" value="UniProtKB-UniPathway"/>
</dbReference>
<comment type="pathway">
    <text evidence="2 10">Glycolipid biosynthesis; glycosylphosphatidylinositol-anchor biosynthesis.</text>
</comment>
<evidence type="ECO:0000256" key="5">
    <source>
        <dbReference type="ARBA" id="ARBA00022692"/>
    </source>
</evidence>
<keyword evidence="9" id="KW-0325">Glycoprotein</keyword>
<keyword evidence="12" id="KW-1185">Reference proteome</keyword>
<evidence type="ECO:0000256" key="4">
    <source>
        <dbReference type="ARBA" id="ARBA00022502"/>
    </source>
</evidence>
<dbReference type="AlphaFoldDB" id="A0A151MK07"/>
<dbReference type="SMART" id="SM00780">
    <property type="entry name" value="PIG-X"/>
    <property type="match status" value="1"/>
</dbReference>
<sequence>MIPADEYDTLLLICRSGGGSLLSAWPPAQNAIQLQPGYLSYAYVRTHVELADVMWGPWKCSLPISVTWLLCLAGHWYAQATCPDITVTREVLKDGFHRDLLTKVELGTVGEDIGCCSVAIKEHLPAGLYVDPNELALLQQHNQTEALIVPDAVDVEAPEYLATDLVVFIYMKPDPRCTHCFQATLPVHCRYHRPTENDGRVPAALKNPEILIRCPESFPPMKCWKHSHVEAPCSVRTESTCHWNNVKYKPVNKELILQVPVGLKQHSSLPYGLRLQPQDLMGIILHLLLKLKELVL</sequence>
<evidence type="ECO:0000256" key="9">
    <source>
        <dbReference type="ARBA" id="ARBA00023180"/>
    </source>
</evidence>
<name>A0A151MK07_ALLMI</name>
<evidence type="ECO:0000256" key="10">
    <source>
        <dbReference type="RuleBase" id="RU366056"/>
    </source>
</evidence>
<keyword evidence="4 10" id="KW-0337">GPI-anchor biosynthesis</keyword>
<keyword evidence="5" id="KW-0812">Transmembrane</keyword>